<evidence type="ECO:0000313" key="2">
    <source>
        <dbReference type="EMBL" id="MEL1264782.1"/>
    </source>
</evidence>
<keyword evidence="1" id="KW-0732">Signal</keyword>
<organism evidence="2 3">
    <name type="scientific">Pseudoxanthomonas putridarboris</name>
    <dbReference type="NCBI Taxonomy" id="752605"/>
    <lineage>
        <taxon>Bacteria</taxon>
        <taxon>Pseudomonadati</taxon>
        <taxon>Pseudomonadota</taxon>
        <taxon>Gammaproteobacteria</taxon>
        <taxon>Lysobacterales</taxon>
        <taxon>Lysobacteraceae</taxon>
        <taxon>Pseudoxanthomonas</taxon>
    </lineage>
</organism>
<feature type="chain" id="PRO_5046356142" description="Lipoprotein" evidence="1">
    <location>
        <begin position="23"/>
        <end position="97"/>
    </location>
</feature>
<gene>
    <name evidence="2" type="ORF">AAD027_10435</name>
</gene>
<evidence type="ECO:0000256" key="1">
    <source>
        <dbReference type="SAM" id="SignalP"/>
    </source>
</evidence>
<accession>A0ABU9J2D1</accession>
<dbReference type="EMBL" id="JBBWWT010000004">
    <property type="protein sequence ID" value="MEL1264782.1"/>
    <property type="molecule type" value="Genomic_DNA"/>
</dbReference>
<evidence type="ECO:0008006" key="4">
    <source>
        <dbReference type="Google" id="ProtNLM"/>
    </source>
</evidence>
<keyword evidence="3" id="KW-1185">Reference proteome</keyword>
<proteinExistence type="predicted"/>
<dbReference type="Proteomes" id="UP001459204">
    <property type="component" value="Unassembled WGS sequence"/>
</dbReference>
<feature type="signal peptide" evidence="1">
    <location>
        <begin position="1"/>
        <end position="22"/>
    </location>
</feature>
<evidence type="ECO:0000313" key="3">
    <source>
        <dbReference type="Proteomes" id="UP001459204"/>
    </source>
</evidence>
<sequence length="97" mass="10351">MDKSSVAMLTLTLLLLSLPGLSGCASKGKVVPWSATCKTVGCTEPVDIEGAGEGSTVLLVNCSDSVREQRRYARVSGAWMLQMYELVASPECVDREP</sequence>
<comment type="caution">
    <text evidence="2">The sequence shown here is derived from an EMBL/GenBank/DDBJ whole genome shotgun (WGS) entry which is preliminary data.</text>
</comment>
<name>A0ABU9J2D1_9GAMM</name>
<dbReference type="RefSeq" id="WP_341725970.1">
    <property type="nucleotide sequence ID" value="NZ_JBBWWT010000004.1"/>
</dbReference>
<protein>
    <recommendedName>
        <fullName evidence="4">Lipoprotein</fullName>
    </recommendedName>
</protein>
<reference evidence="2 3" key="1">
    <citation type="submission" date="2024-04" db="EMBL/GenBank/DDBJ databases">
        <title>Draft genome sequence of Pseudoxanthomonas putridarboris WD12.</title>
        <authorList>
            <person name="Oh J."/>
        </authorList>
    </citation>
    <scope>NUCLEOTIDE SEQUENCE [LARGE SCALE GENOMIC DNA]</scope>
    <source>
        <strain evidence="2 3">WD12</strain>
    </source>
</reference>
<dbReference type="PROSITE" id="PS51257">
    <property type="entry name" value="PROKAR_LIPOPROTEIN"/>
    <property type="match status" value="1"/>
</dbReference>